<dbReference type="InParanoid" id="F4X8Q3"/>
<proteinExistence type="predicted"/>
<dbReference type="EMBL" id="GL888932">
    <property type="protein sequence ID" value="EGI57322.1"/>
    <property type="molecule type" value="Genomic_DNA"/>
</dbReference>
<name>F4X8Q3_ACREC</name>
<feature type="region of interest" description="Disordered" evidence="1">
    <location>
        <begin position="75"/>
        <end position="96"/>
    </location>
</feature>
<evidence type="ECO:0000313" key="3">
    <source>
        <dbReference type="Proteomes" id="UP000007755"/>
    </source>
</evidence>
<accession>F4X8Q3</accession>
<protein>
    <submittedName>
        <fullName evidence="2">Uncharacterized protein</fullName>
    </submittedName>
</protein>
<sequence>MDDKEEDEASHRRKGRNFRGGVTMAMHRLGSVAIANGKKAHSLDLHFLSLFSIVSFPHELPRRQLSQLSLIRPVYSEKEEEKERDGLPDGNSVTSD</sequence>
<gene>
    <name evidence="2" type="ORF">G5I_14793</name>
</gene>
<feature type="compositionally biased region" description="Basic and acidic residues" evidence="1">
    <location>
        <begin position="75"/>
        <end position="87"/>
    </location>
</feature>
<keyword evidence="3" id="KW-1185">Reference proteome</keyword>
<evidence type="ECO:0000313" key="2">
    <source>
        <dbReference type="EMBL" id="EGI57322.1"/>
    </source>
</evidence>
<evidence type="ECO:0000256" key="1">
    <source>
        <dbReference type="SAM" id="MobiDB-lite"/>
    </source>
</evidence>
<organism evidence="3">
    <name type="scientific">Acromyrmex echinatior</name>
    <name type="common">Panamanian leafcutter ant</name>
    <name type="synonym">Acromyrmex octospinosus echinatior</name>
    <dbReference type="NCBI Taxonomy" id="103372"/>
    <lineage>
        <taxon>Eukaryota</taxon>
        <taxon>Metazoa</taxon>
        <taxon>Ecdysozoa</taxon>
        <taxon>Arthropoda</taxon>
        <taxon>Hexapoda</taxon>
        <taxon>Insecta</taxon>
        <taxon>Pterygota</taxon>
        <taxon>Neoptera</taxon>
        <taxon>Endopterygota</taxon>
        <taxon>Hymenoptera</taxon>
        <taxon>Apocrita</taxon>
        <taxon>Aculeata</taxon>
        <taxon>Formicoidea</taxon>
        <taxon>Formicidae</taxon>
        <taxon>Myrmicinae</taxon>
        <taxon>Acromyrmex</taxon>
    </lineage>
</organism>
<reference evidence="2" key="1">
    <citation type="submission" date="2011-02" db="EMBL/GenBank/DDBJ databases">
        <title>The genome of the leaf-cutting ant Acromyrmex echinatior suggests key adaptations to social evolution and fungus farming.</title>
        <authorList>
            <person name="Nygaard S."/>
            <person name="Zhang G."/>
        </authorList>
    </citation>
    <scope>NUCLEOTIDE SEQUENCE</scope>
</reference>
<dbReference type="AlphaFoldDB" id="F4X8Q3"/>
<dbReference type="Proteomes" id="UP000007755">
    <property type="component" value="Unassembled WGS sequence"/>
</dbReference>